<dbReference type="Proteomes" id="UP000886520">
    <property type="component" value="Chromosome 13"/>
</dbReference>
<dbReference type="EMBL" id="JABFUD020000013">
    <property type="protein sequence ID" value="KAI5071223.1"/>
    <property type="molecule type" value="Genomic_DNA"/>
</dbReference>
<evidence type="ECO:0000313" key="2">
    <source>
        <dbReference type="Proteomes" id="UP000886520"/>
    </source>
</evidence>
<sequence>MGNREDDNQDACLLLPLDPLSHGGSDPLLRRKAGQGIALTGQPYAGWGTRVHLRVKQGQWRLSQSQRPVYVKDVTLIVYGDEINQESSSSLTSFEAFTGSSHTENGDQDCSSFYKRDRQWLVSGMEKAEKLSRPCTTILAPLLLLPPIAPPFALQQYKLLGEVDPHVSFRLGAGHCRSYHSLVIISKKFN</sequence>
<keyword evidence="2" id="KW-1185">Reference proteome</keyword>
<organism evidence="1 2">
    <name type="scientific">Adiantum capillus-veneris</name>
    <name type="common">Maidenhair fern</name>
    <dbReference type="NCBI Taxonomy" id="13818"/>
    <lineage>
        <taxon>Eukaryota</taxon>
        <taxon>Viridiplantae</taxon>
        <taxon>Streptophyta</taxon>
        <taxon>Embryophyta</taxon>
        <taxon>Tracheophyta</taxon>
        <taxon>Polypodiopsida</taxon>
        <taxon>Polypodiidae</taxon>
        <taxon>Polypodiales</taxon>
        <taxon>Pteridineae</taxon>
        <taxon>Pteridaceae</taxon>
        <taxon>Vittarioideae</taxon>
        <taxon>Adiantum</taxon>
    </lineage>
</organism>
<reference evidence="1" key="1">
    <citation type="submission" date="2021-01" db="EMBL/GenBank/DDBJ databases">
        <title>Adiantum capillus-veneris genome.</title>
        <authorList>
            <person name="Fang Y."/>
            <person name="Liao Q."/>
        </authorList>
    </citation>
    <scope>NUCLEOTIDE SEQUENCE</scope>
    <source>
        <strain evidence="1">H3</strain>
        <tissue evidence="1">Leaf</tissue>
    </source>
</reference>
<accession>A0A9D4UPU7</accession>
<name>A0A9D4UPU7_ADICA</name>
<gene>
    <name evidence="1" type="ORF">GOP47_0013474</name>
</gene>
<dbReference type="AlphaFoldDB" id="A0A9D4UPU7"/>
<comment type="caution">
    <text evidence="1">The sequence shown here is derived from an EMBL/GenBank/DDBJ whole genome shotgun (WGS) entry which is preliminary data.</text>
</comment>
<protein>
    <submittedName>
        <fullName evidence="1">Uncharacterized protein</fullName>
    </submittedName>
</protein>
<proteinExistence type="predicted"/>
<evidence type="ECO:0000313" key="1">
    <source>
        <dbReference type="EMBL" id="KAI5071223.1"/>
    </source>
</evidence>